<evidence type="ECO:0000313" key="2">
    <source>
        <dbReference type="Proteomes" id="UP000076798"/>
    </source>
</evidence>
<reference evidence="1 2" key="1">
    <citation type="journal article" date="2016" name="Mol. Biol. Evol.">
        <title>Comparative Genomics of Early-Diverging Mushroom-Forming Fungi Provides Insights into the Origins of Lignocellulose Decay Capabilities.</title>
        <authorList>
            <person name="Nagy L.G."/>
            <person name="Riley R."/>
            <person name="Tritt A."/>
            <person name="Adam C."/>
            <person name="Daum C."/>
            <person name="Floudas D."/>
            <person name="Sun H."/>
            <person name="Yadav J.S."/>
            <person name="Pangilinan J."/>
            <person name="Larsson K.H."/>
            <person name="Matsuura K."/>
            <person name="Barry K."/>
            <person name="Labutti K."/>
            <person name="Kuo R."/>
            <person name="Ohm R.A."/>
            <person name="Bhattacharya S.S."/>
            <person name="Shirouzu T."/>
            <person name="Yoshinaga Y."/>
            <person name="Martin F.M."/>
            <person name="Grigoriev I.V."/>
            <person name="Hibbett D.S."/>
        </authorList>
    </citation>
    <scope>NUCLEOTIDE SEQUENCE [LARGE SCALE GENOMIC DNA]</scope>
    <source>
        <strain evidence="1 2">HHB10207 ss-3</strain>
    </source>
</reference>
<accession>A0A166E805</accession>
<name>A0A166E805_9AGAM</name>
<dbReference type="Proteomes" id="UP000076798">
    <property type="component" value="Unassembled WGS sequence"/>
</dbReference>
<protein>
    <submittedName>
        <fullName evidence="1">Uncharacterized protein</fullName>
    </submittedName>
</protein>
<sequence length="152" mass="17569">MVVRGTSLKESKKALLYTRRIIVSSFVRRRSGINKSTDISSLIIFNCNIILQAHRIEGQRAVTPPKKSPPGRFLIVAPQVKDLPSGLESEDRQLGSQLRTCYKTDFRGLGHIRNFSFYRRLNEQSLWEGRPRDIPTNSYQNRYRSLERLHAP</sequence>
<organism evidence="1 2">
    <name type="scientific">Sistotremastrum suecicum HHB10207 ss-3</name>
    <dbReference type="NCBI Taxonomy" id="1314776"/>
    <lineage>
        <taxon>Eukaryota</taxon>
        <taxon>Fungi</taxon>
        <taxon>Dikarya</taxon>
        <taxon>Basidiomycota</taxon>
        <taxon>Agaricomycotina</taxon>
        <taxon>Agaricomycetes</taxon>
        <taxon>Sistotremastrales</taxon>
        <taxon>Sistotremastraceae</taxon>
        <taxon>Sistotremastrum</taxon>
    </lineage>
</organism>
<gene>
    <name evidence="1" type="ORF">SISSUDRAFT_652340</name>
</gene>
<keyword evidence="2" id="KW-1185">Reference proteome</keyword>
<dbReference type="EMBL" id="KV428048">
    <property type="protein sequence ID" value="KZT39300.1"/>
    <property type="molecule type" value="Genomic_DNA"/>
</dbReference>
<dbReference type="AlphaFoldDB" id="A0A166E805"/>
<proteinExistence type="predicted"/>
<evidence type="ECO:0000313" key="1">
    <source>
        <dbReference type="EMBL" id="KZT39300.1"/>
    </source>
</evidence>